<dbReference type="InterPro" id="IPR051320">
    <property type="entry name" value="Viral_Replic_Matur_Polypro"/>
</dbReference>
<proteinExistence type="inferred from homology"/>
<gene>
    <name evidence="5" type="ORF">QYF61_027808</name>
</gene>
<feature type="domain" description="Reverse transcriptase" evidence="4">
    <location>
        <begin position="147"/>
        <end position="329"/>
    </location>
</feature>
<comment type="caution">
    <text evidence="5">The sequence shown here is derived from an EMBL/GenBank/DDBJ whole genome shotgun (WGS) entry which is preliminary data.</text>
</comment>
<evidence type="ECO:0000259" key="4">
    <source>
        <dbReference type="PROSITE" id="PS50878"/>
    </source>
</evidence>
<dbReference type="EMBL" id="JAUNZN010000011">
    <property type="protein sequence ID" value="KAK4814835.1"/>
    <property type="molecule type" value="Genomic_DNA"/>
</dbReference>
<dbReference type="EC" id="3.1.26.4" evidence="2"/>
<evidence type="ECO:0000256" key="1">
    <source>
        <dbReference type="ARBA" id="ARBA00010879"/>
    </source>
</evidence>
<dbReference type="PROSITE" id="PS50878">
    <property type="entry name" value="RT_POL"/>
    <property type="match status" value="1"/>
</dbReference>
<dbReference type="InterPro" id="IPR043128">
    <property type="entry name" value="Rev_trsase/Diguanyl_cyclase"/>
</dbReference>
<evidence type="ECO:0000313" key="5">
    <source>
        <dbReference type="EMBL" id="KAK4814835.1"/>
    </source>
</evidence>
<protein>
    <recommendedName>
        <fullName evidence="2">ribonuclease H</fullName>
        <ecNumber evidence="2">3.1.26.4</ecNumber>
    </recommendedName>
</protein>
<dbReference type="Proteomes" id="UP001333110">
    <property type="component" value="Unassembled WGS sequence"/>
</dbReference>
<dbReference type="InterPro" id="IPR043502">
    <property type="entry name" value="DNA/RNA_pol_sf"/>
</dbReference>
<evidence type="ECO:0000256" key="2">
    <source>
        <dbReference type="ARBA" id="ARBA00012180"/>
    </source>
</evidence>
<dbReference type="PANTHER" id="PTHR33064">
    <property type="entry name" value="POL PROTEIN"/>
    <property type="match status" value="1"/>
</dbReference>
<dbReference type="PANTHER" id="PTHR33064:SF36">
    <property type="entry name" value="CCHC-TYPE DOMAIN-CONTAINING PROTEIN"/>
    <property type="match status" value="1"/>
</dbReference>
<reference evidence="5 6" key="1">
    <citation type="journal article" date="2023" name="J. Hered.">
        <title>Chromosome-level genome of the wood stork (Mycteria americana) provides insight into avian chromosome evolution.</title>
        <authorList>
            <person name="Flamio R. Jr."/>
            <person name="Ramstad K.M."/>
        </authorList>
    </citation>
    <scope>NUCLEOTIDE SEQUENCE [LARGE SCALE GENOMIC DNA]</scope>
    <source>
        <strain evidence="5">JAX WOST 10</strain>
    </source>
</reference>
<dbReference type="GO" id="GO:0004523">
    <property type="term" value="F:RNA-DNA hybrid ribonuclease activity"/>
    <property type="evidence" value="ECO:0007669"/>
    <property type="project" value="UniProtKB-EC"/>
</dbReference>
<feature type="region of interest" description="Disordered" evidence="3">
    <location>
        <begin position="124"/>
        <end position="151"/>
    </location>
</feature>
<name>A0AAN7RSN2_MYCAM</name>
<evidence type="ECO:0000256" key="3">
    <source>
        <dbReference type="SAM" id="MobiDB-lite"/>
    </source>
</evidence>
<dbReference type="InterPro" id="IPR000477">
    <property type="entry name" value="RT_dom"/>
</dbReference>
<dbReference type="SUPFAM" id="SSF56672">
    <property type="entry name" value="DNA/RNA polymerases"/>
    <property type="match status" value="1"/>
</dbReference>
<dbReference type="AlphaFoldDB" id="A0AAN7RSN2"/>
<dbReference type="Gene3D" id="3.30.70.270">
    <property type="match status" value="1"/>
</dbReference>
<keyword evidence="6" id="KW-1185">Reference proteome</keyword>
<sequence>MALMLLAITPVPRDETSVIVLVPRPSGCLHLLRQSAAAETRIPVLSSLTFTIILLELHPSGDNSSRTPSCRARWNDPLCIRCRNKECLLLNATLVLRSLIPDFSDRFGDPDGTLLLNFDGSEGSQDLQLAPRDSRGEPLIPGPKNSEQDPLEQECESECNTLILPLKKQNGKEYRSVQDLRAVNQVVQDIHPVVANPYTLPTSLKEKHKWFTVLDLKDAFFCIPLDKDSQAYLPLDGKAPPLDARQLTWTVLPQGFKNSPTILGNQLAKELEVWKKENSEGIILRYVDDILIAAETQEDCLQVTISLFNFWDKQDTEYQKARPRLGKRL</sequence>
<accession>A0AAN7RSN2</accession>
<organism evidence="5 6">
    <name type="scientific">Mycteria americana</name>
    <name type="common">Wood stork</name>
    <dbReference type="NCBI Taxonomy" id="33587"/>
    <lineage>
        <taxon>Eukaryota</taxon>
        <taxon>Metazoa</taxon>
        <taxon>Chordata</taxon>
        <taxon>Craniata</taxon>
        <taxon>Vertebrata</taxon>
        <taxon>Euteleostomi</taxon>
        <taxon>Archelosauria</taxon>
        <taxon>Archosauria</taxon>
        <taxon>Dinosauria</taxon>
        <taxon>Saurischia</taxon>
        <taxon>Theropoda</taxon>
        <taxon>Coelurosauria</taxon>
        <taxon>Aves</taxon>
        <taxon>Neognathae</taxon>
        <taxon>Neoaves</taxon>
        <taxon>Aequornithes</taxon>
        <taxon>Ciconiiformes</taxon>
        <taxon>Ciconiidae</taxon>
        <taxon>Mycteria</taxon>
    </lineage>
</organism>
<evidence type="ECO:0000313" key="6">
    <source>
        <dbReference type="Proteomes" id="UP001333110"/>
    </source>
</evidence>
<comment type="similarity">
    <text evidence="1">Belongs to the beta type-B retroviral polymerase family. HERV class-II K(HML-2) pol subfamily.</text>
</comment>
<dbReference type="Pfam" id="PF00078">
    <property type="entry name" value="RVT_1"/>
    <property type="match status" value="1"/>
</dbReference>